<dbReference type="InterPro" id="IPR002347">
    <property type="entry name" value="SDR_fam"/>
</dbReference>
<evidence type="ECO:0000313" key="6">
    <source>
        <dbReference type="Proteomes" id="UP001556709"/>
    </source>
</evidence>
<comment type="caution">
    <text evidence="5">The sequence shown here is derived from an EMBL/GenBank/DDBJ whole genome shotgun (WGS) entry which is preliminary data.</text>
</comment>
<dbReference type="SMART" id="SM00822">
    <property type="entry name" value="PKS_KR"/>
    <property type="match status" value="1"/>
</dbReference>
<dbReference type="InterPro" id="IPR036291">
    <property type="entry name" value="NAD(P)-bd_dom_sf"/>
</dbReference>
<keyword evidence="6" id="KW-1185">Reference proteome</keyword>
<comment type="similarity">
    <text evidence="1 3">Belongs to the short-chain dehydrogenases/reductases (SDR) family.</text>
</comment>
<evidence type="ECO:0000256" key="1">
    <source>
        <dbReference type="ARBA" id="ARBA00006484"/>
    </source>
</evidence>
<proteinExistence type="inferred from homology"/>
<dbReference type="PANTHER" id="PTHR42901">
    <property type="entry name" value="ALCOHOL DEHYDROGENASE"/>
    <property type="match status" value="1"/>
</dbReference>
<accession>A0ABV3TCW1</accession>
<gene>
    <name evidence="5" type="ORF">V6X73_00250</name>
</gene>
<evidence type="ECO:0000256" key="3">
    <source>
        <dbReference type="RuleBase" id="RU000363"/>
    </source>
</evidence>
<dbReference type="Proteomes" id="UP001556709">
    <property type="component" value="Unassembled WGS sequence"/>
</dbReference>
<dbReference type="Pfam" id="PF00106">
    <property type="entry name" value="adh_short"/>
    <property type="match status" value="1"/>
</dbReference>
<dbReference type="PRINTS" id="PR00081">
    <property type="entry name" value="GDHRDH"/>
</dbReference>
<feature type="domain" description="Ketoreductase" evidence="4">
    <location>
        <begin position="6"/>
        <end position="187"/>
    </location>
</feature>
<sequence>MTEPAKTVFVTGATSGFGRATARRFAKAGWRVVASGRRRERLDALAQELQGEAGETHVMTLDVRDSEAVKKAVQNLPEGFRAITCLVNNAGLALAPEPAQKVDLADWHTMIDTNVTGLVNVTHALLPTLIETGRGASIINLGSVAGQWPYPGGHVYGASKAFVEQFGYNLRCDLLGTGVRVTDVAPGLSETEFTLVRTKGDQAASDRLYAGTEPMQPEDIADQIFHVANLPAHVNINRMELMATRQAWSPFAIDRD</sequence>
<protein>
    <submittedName>
        <fullName evidence="5">SDR family NAD(P)-dependent oxidoreductase</fullName>
    </submittedName>
</protein>
<keyword evidence="2" id="KW-0560">Oxidoreductase</keyword>
<dbReference type="EMBL" id="JBAKFM010000001">
    <property type="protein sequence ID" value="MEX0468170.1"/>
    <property type="molecule type" value="Genomic_DNA"/>
</dbReference>
<evidence type="ECO:0000259" key="4">
    <source>
        <dbReference type="SMART" id="SM00822"/>
    </source>
</evidence>
<dbReference type="PANTHER" id="PTHR42901:SF1">
    <property type="entry name" value="ALCOHOL DEHYDROGENASE"/>
    <property type="match status" value="1"/>
</dbReference>
<name>A0ABV3TCW1_9GAMM</name>
<evidence type="ECO:0000313" key="5">
    <source>
        <dbReference type="EMBL" id="MEX0468170.1"/>
    </source>
</evidence>
<dbReference type="PRINTS" id="PR00080">
    <property type="entry name" value="SDRFAMILY"/>
</dbReference>
<dbReference type="Gene3D" id="3.40.50.720">
    <property type="entry name" value="NAD(P)-binding Rossmann-like Domain"/>
    <property type="match status" value="1"/>
</dbReference>
<organism evidence="5 6">
    <name type="scientific">Spiribacter pallidus</name>
    <dbReference type="NCBI Taxonomy" id="1987936"/>
    <lineage>
        <taxon>Bacteria</taxon>
        <taxon>Pseudomonadati</taxon>
        <taxon>Pseudomonadota</taxon>
        <taxon>Gammaproteobacteria</taxon>
        <taxon>Chromatiales</taxon>
        <taxon>Ectothiorhodospiraceae</taxon>
        <taxon>Spiribacter</taxon>
    </lineage>
</organism>
<dbReference type="PROSITE" id="PS00061">
    <property type="entry name" value="ADH_SHORT"/>
    <property type="match status" value="1"/>
</dbReference>
<evidence type="ECO:0000256" key="2">
    <source>
        <dbReference type="ARBA" id="ARBA00023002"/>
    </source>
</evidence>
<dbReference type="InterPro" id="IPR020904">
    <property type="entry name" value="Sc_DH/Rdtase_CS"/>
</dbReference>
<dbReference type="InterPro" id="IPR057326">
    <property type="entry name" value="KR_dom"/>
</dbReference>
<dbReference type="SUPFAM" id="SSF51735">
    <property type="entry name" value="NAD(P)-binding Rossmann-fold domains"/>
    <property type="match status" value="1"/>
</dbReference>
<dbReference type="RefSeq" id="WP_367958327.1">
    <property type="nucleotide sequence ID" value="NZ_JBAKFK010000001.1"/>
</dbReference>
<reference evidence="5 6" key="1">
    <citation type="submission" date="2024-02" db="EMBL/GenBank/DDBJ databases">
        <title>New especies of Spiribacter isolated from saline water.</title>
        <authorList>
            <person name="Leon M.J."/>
            <person name="De La Haba R."/>
            <person name="Sanchez-Porro C."/>
            <person name="Ventosa A."/>
        </authorList>
    </citation>
    <scope>NUCLEOTIDE SEQUENCE [LARGE SCALE GENOMIC DNA]</scope>
    <source>
        <strain evidence="6">ag22IC6-390</strain>
    </source>
</reference>